<evidence type="ECO:0000256" key="2">
    <source>
        <dbReference type="ARBA" id="ARBA00022448"/>
    </source>
</evidence>
<organism evidence="9 10">
    <name type="scientific">Amedibacillus dolichus</name>
    <dbReference type="NCBI Taxonomy" id="31971"/>
    <lineage>
        <taxon>Bacteria</taxon>
        <taxon>Bacillati</taxon>
        <taxon>Bacillota</taxon>
        <taxon>Erysipelotrichia</taxon>
        <taxon>Erysipelotrichales</taxon>
        <taxon>Erysipelotrichaceae</taxon>
        <taxon>Amedibacillus</taxon>
    </lineage>
</organism>
<dbReference type="InterPro" id="IPR033887">
    <property type="entry name" value="PTS_IIA_man"/>
</dbReference>
<dbReference type="PANTHER" id="PTHR33799:SF1">
    <property type="entry name" value="PTS SYSTEM MANNOSE-SPECIFIC EIIAB COMPONENT-RELATED"/>
    <property type="match status" value="1"/>
</dbReference>
<dbReference type="InterPro" id="IPR051471">
    <property type="entry name" value="Bacterial_PTS_sugar_comp"/>
</dbReference>
<keyword evidence="2" id="KW-0813">Transport</keyword>
<dbReference type="RefSeq" id="WP_289607260.1">
    <property type="nucleotide sequence ID" value="NZ_JAUDCG010000012.1"/>
</dbReference>
<keyword evidence="4 9" id="KW-0762">Sugar transport</keyword>
<dbReference type="SUPFAM" id="SSF53062">
    <property type="entry name" value="PTS system fructose IIA component-like"/>
    <property type="match status" value="1"/>
</dbReference>
<keyword evidence="3" id="KW-0963">Cytoplasm</keyword>
<dbReference type="CDD" id="cd00006">
    <property type="entry name" value="PTS_IIA_man"/>
    <property type="match status" value="1"/>
</dbReference>
<keyword evidence="5" id="KW-0808">Transferase</keyword>
<evidence type="ECO:0000259" key="8">
    <source>
        <dbReference type="PROSITE" id="PS51096"/>
    </source>
</evidence>
<dbReference type="Gene3D" id="3.40.50.510">
    <property type="entry name" value="Phosphotransferase system, mannose-type IIA component"/>
    <property type="match status" value="1"/>
</dbReference>
<evidence type="ECO:0000256" key="7">
    <source>
        <dbReference type="ARBA" id="ARBA00022777"/>
    </source>
</evidence>
<comment type="caution">
    <text evidence="9">The sequence shown here is derived from an EMBL/GenBank/DDBJ whole genome shotgun (WGS) entry which is preliminary data.</text>
</comment>
<evidence type="ECO:0000256" key="5">
    <source>
        <dbReference type="ARBA" id="ARBA00022679"/>
    </source>
</evidence>
<evidence type="ECO:0000313" key="9">
    <source>
        <dbReference type="EMBL" id="MDM8156796.1"/>
    </source>
</evidence>
<accession>A0ABT7UAY1</accession>
<dbReference type="Pfam" id="PF03610">
    <property type="entry name" value="EIIA-man"/>
    <property type="match status" value="1"/>
</dbReference>
<dbReference type="EMBL" id="JAUDCG010000012">
    <property type="protein sequence ID" value="MDM8156796.1"/>
    <property type="molecule type" value="Genomic_DNA"/>
</dbReference>
<sequence length="137" mass="15229">MVGFLLLSHGDLSNGLLSTCECILGIPDKTAALSLAIEDNIDLFERKIREMIHELDDGDGVLVMTDVFGGTPCNKCSLMLKDENIELLTGLNFPMIAAAYEKRMTGSCLKEIRDYCLTWAKDGIISMRERLNLEGRQ</sequence>
<gene>
    <name evidence="9" type="ORF">QUV96_03980</name>
</gene>
<comment type="subcellular location">
    <subcellularLocation>
        <location evidence="1">Cytoplasm</location>
    </subcellularLocation>
</comment>
<evidence type="ECO:0000313" key="10">
    <source>
        <dbReference type="Proteomes" id="UP001529340"/>
    </source>
</evidence>
<dbReference type="InterPro" id="IPR036662">
    <property type="entry name" value="PTS_EIIA_man-typ_sf"/>
</dbReference>
<name>A0ABT7UAY1_9FIRM</name>
<reference evidence="9" key="1">
    <citation type="submission" date="2023-06" db="EMBL/GenBank/DDBJ databases">
        <title>Identification and characterization of horizontal gene transfer across gut microbiota members of farm animals based on homology search.</title>
        <authorList>
            <person name="Schwarzerova J."/>
            <person name="Nykrynova M."/>
            <person name="Jureckova K."/>
            <person name="Cejkova D."/>
            <person name="Rychlik I."/>
        </authorList>
    </citation>
    <scope>NUCLEOTIDE SEQUENCE</scope>
    <source>
        <strain evidence="9">ET39</strain>
    </source>
</reference>
<protein>
    <submittedName>
        <fullName evidence="9">PTS sugar transporter subunit IIA</fullName>
    </submittedName>
</protein>
<feature type="domain" description="PTS EIIA type-4" evidence="8">
    <location>
        <begin position="1"/>
        <end position="124"/>
    </location>
</feature>
<evidence type="ECO:0000256" key="3">
    <source>
        <dbReference type="ARBA" id="ARBA00022490"/>
    </source>
</evidence>
<keyword evidence="10" id="KW-1185">Reference proteome</keyword>
<evidence type="ECO:0000256" key="6">
    <source>
        <dbReference type="ARBA" id="ARBA00022683"/>
    </source>
</evidence>
<dbReference type="InterPro" id="IPR004701">
    <property type="entry name" value="PTS_EIIA_man-typ"/>
</dbReference>
<evidence type="ECO:0000256" key="1">
    <source>
        <dbReference type="ARBA" id="ARBA00004496"/>
    </source>
</evidence>
<proteinExistence type="predicted"/>
<keyword evidence="6" id="KW-0598">Phosphotransferase system</keyword>
<evidence type="ECO:0000256" key="4">
    <source>
        <dbReference type="ARBA" id="ARBA00022597"/>
    </source>
</evidence>
<dbReference type="PROSITE" id="PS51096">
    <property type="entry name" value="PTS_EIIA_TYPE_4"/>
    <property type="match status" value="1"/>
</dbReference>
<dbReference type="Proteomes" id="UP001529340">
    <property type="component" value="Unassembled WGS sequence"/>
</dbReference>
<keyword evidence="7" id="KW-0418">Kinase</keyword>
<dbReference type="PANTHER" id="PTHR33799">
    <property type="entry name" value="PTS PERMEASE-RELATED-RELATED"/>
    <property type="match status" value="1"/>
</dbReference>
<reference evidence="9" key="2">
    <citation type="submission" date="2023-06" db="EMBL/GenBank/DDBJ databases">
        <authorList>
            <person name="Zeman M."/>
            <person name="Kubasova T."/>
            <person name="Jahodarova E."/>
            <person name="Nykrynova M."/>
            <person name="Rychlik I."/>
        </authorList>
    </citation>
    <scope>NUCLEOTIDE SEQUENCE</scope>
    <source>
        <strain evidence="9">ET39</strain>
    </source>
</reference>